<dbReference type="PATRIC" id="fig|1622118.3.peg.2596"/>
<dbReference type="HAMAP" id="MF_00549">
    <property type="entry name" value="Methylglyoxal_synth"/>
    <property type="match status" value="1"/>
</dbReference>
<reference evidence="6" key="1">
    <citation type="submission" date="2015-12" db="EMBL/GenBank/DDBJ databases">
        <title>Complete genome sequence of Lutibacter profundus strain LP1.</title>
        <authorList>
            <person name="Wissuwa J."/>
            <person name="Le Moine Bauer S."/>
            <person name="Stokke R."/>
            <person name="Dahle H."/>
            <person name="Steen I.H."/>
        </authorList>
    </citation>
    <scope>NUCLEOTIDE SEQUENCE [LARGE SCALE GENOMIC DNA]</scope>
    <source>
        <strain evidence="6">LP1</strain>
    </source>
</reference>
<dbReference type="PROSITE" id="PS51855">
    <property type="entry name" value="MGS"/>
    <property type="match status" value="1"/>
</dbReference>
<evidence type="ECO:0000256" key="3">
    <source>
        <dbReference type="PIRSR" id="PIRSR006614-1"/>
    </source>
</evidence>
<feature type="binding site" evidence="2">
    <location>
        <begin position="55"/>
        <end position="56"/>
    </location>
    <ligand>
        <name>substrate</name>
    </ligand>
</feature>
<dbReference type="KEGG" id="lut:Lupro_12670"/>
<dbReference type="STRING" id="1622118.Lupro_12670"/>
<dbReference type="AlphaFoldDB" id="A0A0X8G8L8"/>
<dbReference type="EMBL" id="CP013355">
    <property type="protein sequence ID" value="AMC12064.1"/>
    <property type="molecule type" value="Genomic_DNA"/>
</dbReference>
<evidence type="ECO:0000256" key="1">
    <source>
        <dbReference type="ARBA" id="ARBA00006287"/>
    </source>
</evidence>
<evidence type="ECO:0000256" key="2">
    <source>
        <dbReference type="HAMAP-Rule" id="MF_00549"/>
    </source>
</evidence>
<dbReference type="GO" id="GO:0008929">
    <property type="term" value="F:methylglyoxal synthase activity"/>
    <property type="evidence" value="ECO:0007669"/>
    <property type="project" value="UniProtKB-UniRule"/>
</dbReference>
<dbReference type="InterPro" id="IPR011607">
    <property type="entry name" value="MGS-like_dom"/>
</dbReference>
<keyword evidence="6" id="KW-1185">Reference proteome</keyword>
<sequence length="120" mass="13115">MEIAIIAHDGKKAEMIQFLMDFKAVLSAKKIHLIATGTTGKNAEKAGFKVRKLLSGPYGGDAQIAARVAEGKTNMVFFFRDPLDKHPHEPDIAMLMRLCDVHNVPLATNPATAELLMKSV</sequence>
<feature type="binding site" evidence="2">
    <location>
        <position position="88"/>
    </location>
    <ligand>
        <name>substrate</name>
    </ligand>
</feature>
<evidence type="ECO:0000313" key="6">
    <source>
        <dbReference type="Proteomes" id="UP000059672"/>
    </source>
</evidence>
<gene>
    <name evidence="2" type="primary">mgsA</name>
    <name evidence="5" type="ORF">Lupro_12670</name>
</gene>
<reference evidence="5 6" key="2">
    <citation type="journal article" date="2016" name="Int. J. Syst. Evol. Microbiol.">
        <title>Lutibacter profundi sp. nov., isolated from a deep-sea hydrothermal system on the Arctic Mid-Ocean Ridge and emended description of the genus Lutibacter.</title>
        <authorList>
            <person name="Le Moine Bauer S."/>
            <person name="Roalkvam I."/>
            <person name="Steen I.H."/>
            <person name="Dahle H."/>
        </authorList>
    </citation>
    <scope>NUCLEOTIDE SEQUENCE [LARGE SCALE GENOMIC DNA]</scope>
    <source>
        <strain evidence="5 6">LP1</strain>
    </source>
</reference>
<feature type="binding site" evidence="2">
    <location>
        <position position="8"/>
    </location>
    <ligand>
        <name>substrate</name>
    </ligand>
</feature>
<name>A0A0X8G8L8_9FLAO</name>
<proteinExistence type="inferred from homology"/>
<feature type="binding site" evidence="2">
    <location>
        <begin position="36"/>
        <end position="39"/>
    </location>
    <ligand>
        <name>substrate</name>
    </ligand>
</feature>
<keyword evidence="2" id="KW-0456">Lyase</keyword>
<dbReference type="NCBIfam" id="NF003559">
    <property type="entry name" value="PRK05234.1"/>
    <property type="match status" value="1"/>
</dbReference>
<dbReference type="Pfam" id="PF02142">
    <property type="entry name" value="MGS"/>
    <property type="match status" value="1"/>
</dbReference>
<dbReference type="InterPro" id="IPR018148">
    <property type="entry name" value="Methylglyoxal_synth_AS"/>
</dbReference>
<dbReference type="Gene3D" id="3.40.50.1380">
    <property type="entry name" value="Methylglyoxal synthase-like domain"/>
    <property type="match status" value="1"/>
</dbReference>
<organism evidence="5 6">
    <name type="scientific">Lutibacter profundi</name>
    <dbReference type="NCBI Taxonomy" id="1622118"/>
    <lineage>
        <taxon>Bacteria</taxon>
        <taxon>Pseudomonadati</taxon>
        <taxon>Bacteroidota</taxon>
        <taxon>Flavobacteriia</taxon>
        <taxon>Flavobacteriales</taxon>
        <taxon>Flavobacteriaceae</taxon>
        <taxon>Lutibacter</taxon>
    </lineage>
</organism>
<dbReference type="SUPFAM" id="SSF52335">
    <property type="entry name" value="Methylglyoxal synthase-like"/>
    <property type="match status" value="1"/>
</dbReference>
<feature type="domain" description="MGS-like" evidence="4">
    <location>
        <begin position="1"/>
        <end position="120"/>
    </location>
</feature>
<evidence type="ECO:0000259" key="4">
    <source>
        <dbReference type="PROSITE" id="PS51855"/>
    </source>
</evidence>
<dbReference type="InterPro" id="IPR004363">
    <property type="entry name" value="Methylgl_synth"/>
</dbReference>
<dbReference type="InterPro" id="IPR036914">
    <property type="entry name" value="MGS-like_dom_sf"/>
</dbReference>
<evidence type="ECO:0000313" key="5">
    <source>
        <dbReference type="EMBL" id="AMC12064.1"/>
    </source>
</evidence>
<dbReference type="Proteomes" id="UP000059672">
    <property type="component" value="Chromosome"/>
</dbReference>
<dbReference type="NCBIfam" id="TIGR00160">
    <property type="entry name" value="MGSA"/>
    <property type="match status" value="1"/>
</dbReference>
<dbReference type="PIRSF" id="PIRSF006614">
    <property type="entry name" value="Methylglyox_syn"/>
    <property type="match status" value="1"/>
</dbReference>
<dbReference type="GO" id="GO:0005829">
    <property type="term" value="C:cytosol"/>
    <property type="evidence" value="ECO:0007669"/>
    <property type="project" value="TreeGrafter"/>
</dbReference>
<dbReference type="OrthoDB" id="9787147at2"/>
<dbReference type="GO" id="GO:0019242">
    <property type="term" value="P:methylglyoxal biosynthetic process"/>
    <property type="evidence" value="ECO:0007669"/>
    <property type="project" value="UniProtKB-UniRule"/>
</dbReference>
<feature type="active site" description="Proton donor/acceptor" evidence="2 3">
    <location>
        <position position="61"/>
    </location>
</feature>
<comment type="function">
    <text evidence="2">Catalyzes the formation of methylglyoxal from dihydroxyacetone phosphate.</text>
</comment>
<comment type="similarity">
    <text evidence="1 2">Belongs to the methylglyoxal synthase family.</text>
</comment>
<protein>
    <recommendedName>
        <fullName evidence="2">Methylglyoxal synthase</fullName>
        <shortName evidence="2">MGS</shortName>
        <ecNumber evidence="2">4.2.3.3</ecNumber>
    </recommendedName>
</protein>
<dbReference type="EC" id="4.2.3.3" evidence="2"/>
<feature type="binding site" evidence="2">
    <location>
        <position position="12"/>
    </location>
    <ligand>
        <name>substrate</name>
    </ligand>
</feature>
<dbReference type="PROSITE" id="PS01335">
    <property type="entry name" value="METHYLGLYOXAL_SYNTH"/>
    <property type="match status" value="1"/>
</dbReference>
<dbReference type="PANTHER" id="PTHR30492">
    <property type="entry name" value="METHYLGLYOXAL SYNTHASE"/>
    <property type="match status" value="1"/>
</dbReference>
<accession>A0A0X8G8L8</accession>
<dbReference type="PANTHER" id="PTHR30492:SF0">
    <property type="entry name" value="METHYLGLYOXAL SYNTHASE"/>
    <property type="match status" value="1"/>
</dbReference>
<dbReference type="SMART" id="SM00851">
    <property type="entry name" value="MGS"/>
    <property type="match status" value="1"/>
</dbReference>
<dbReference type="RefSeq" id="WP_068211063.1">
    <property type="nucleotide sequence ID" value="NZ_CP013355.1"/>
</dbReference>
<comment type="catalytic activity">
    <reaction evidence="2">
        <text>dihydroxyacetone phosphate = methylglyoxal + phosphate</text>
        <dbReference type="Rhea" id="RHEA:17937"/>
        <dbReference type="ChEBI" id="CHEBI:17158"/>
        <dbReference type="ChEBI" id="CHEBI:43474"/>
        <dbReference type="ChEBI" id="CHEBI:57642"/>
        <dbReference type="EC" id="4.2.3.3"/>
    </reaction>
</comment>